<keyword evidence="9" id="KW-1185">Reference proteome</keyword>
<dbReference type="Gene3D" id="6.10.250.600">
    <property type="match status" value="1"/>
</dbReference>
<dbReference type="PANTHER" id="PTHR42707">
    <property type="entry name" value="ACYL-COA DEHYDROGENASE"/>
    <property type="match status" value="1"/>
</dbReference>
<accession>A0ABX6N486</accession>
<dbReference type="PANTHER" id="PTHR42707:SF3">
    <property type="entry name" value="ACYL-COA DEHYDROGENASE AIDB-RELATED"/>
    <property type="match status" value="1"/>
</dbReference>
<proteinExistence type="inferred from homology"/>
<reference evidence="8 9" key="1">
    <citation type="submission" date="2020-05" db="EMBL/GenBank/DDBJ databases">
        <title>Compete genome of Limnobacter sp. SAORIC-580.</title>
        <authorList>
            <person name="Song J."/>
            <person name="Cho J.-C."/>
        </authorList>
    </citation>
    <scope>NUCLEOTIDE SEQUENCE [LARGE SCALE GENOMIC DNA]</scope>
    <source>
        <strain evidence="8 9">SAORIC-580</strain>
    </source>
</reference>
<gene>
    <name evidence="8" type="ORF">HKT17_05455</name>
</gene>
<dbReference type="Proteomes" id="UP000501130">
    <property type="component" value="Chromosome"/>
</dbReference>
<comment type="similarity">
    <text evidence="2">Belongs to the acyl-CoA dehydrogenase family.</text>
</comment>
<feature type="domain" description="Acyl-CoA oxidase/dehydrogenase middle" evidence="6">
    <location>
        <begin position="194"/>
        <end position="290"/>
    </location>
</feature>
<dbReference type="InterPro" id="IPR036250">
    <property type="entry name" value="AcylCo_DH-like_C"/>
</dbReference>
<dbReference type="Gene3D" id="1.20.140.10">
    <property type="entry name" value="Butyryl-CoA Dehydrogenase, subunit A, domain 3"/>
    <property type="match status" value="1"/>
</dbReference>
<evidence type="ECO:0000256" key="3">
    <source>
        <dbReference type="ARBA" id="ARBA00022630"/>
    </source>
</evidence>
<evidence type="ECO:0000256" key="4">
    <source>
        <dbReference type="ARBA" id="ARBA00022827"/>
    </source>
</evidence>
<feature type="domain" description="Adaptive response protein AidB N-terminal" evidence="7">
    <location>
        <begin position="24"/>
        <end position="179"/>
    </location>
</feature>
<keyword evidence="3" id="KW-0285">Flavoprotein</keyword>
<dbReference type="SUPFAM" id="SSF47203">
    <property type="entry name" value="Acyl-CoA dehydrogenase C-terminal domain-like"/>
    <property type="match status" value="1"/>
</dbReference>
<evidence type="ECO:0000256" key="2">
    <source>
        <dbReference type="ARBA" id="ARBA00009347"/>
    </source>
</evidence>
<evidence type="ECO:0000259" key="6">
    <source>
        <dbReference type="Pfam" id="PF02770"/>
    </source>
</evidence>
<dbReference type="Pfam" id="PF18158">
    <property type="entry name" value="AidB_N"/>
    <property type="match status" value="1"/>
</dbReference>
<protein>
    <submittedName>
        <fullName evidence="8">DNA alkylation response protein</fullName>
    </submittedName>
</protein>
<dbReference type="InterPro" id="IPR052904">
    <property type="entry name" value="Acyl-CoA_dehydrogenase-like"/>
</dbReference>
<evidence type="ECO:0000259" key="7">
    <source>
        <dbReference type="Pfam" id="PF18158"/>
    </source>
</evidence>
<dbReference type="Gene3D" id="2.40.110.20">
    <property type="match status" value="1"/>
</dbReference>
<dbReference type="InterPro" id="IPR006089">
    <property type="entry name" value="Acyl-CoA_DH_CS"/>
</dbReference>
<name>A0ABX6N486_9BURK</name>
<evidence type="ECO:0000259" key="5">
    <source>
        <dbReference type="Pfam" id="PF00441"/>
    </source>
</evidence>
<comment type="cofactor">
    <cofactor evidence="1">
        <name>FAD</name>
        <dbReference type="ChEBI" id="CHEBI:57692"/>
    </cofactor>
</comment>
<dbReference type="EMBL" id="CP053084">
    <property type="protein sequence ID" value="QJR29194.1"/>
    <property type="molecule type" value="Genomic_DNA"/>
</dbReference>
<sequence>MNAMKTAKELQASPIVGETHQVQNVANELHSYNLFTTDAALLEGVKREGGAWGVSEIAAFGEKCGKPEYLELGFLANKYTPELDTHDRFGNRVDSVRYHGAYHELMKSALEEGLHSQPWTHPREGAHVVRGAKAFMQSQVEAGHGCPVTMTFASIPSFRLQPEVAAIFESKILNRGYDPRNVPIDEKQSITVGMGMTEKQGGSDVRANSTMATPVNQPGAGQMYSLVGHKWFLSAPMCDVFLILAQTTAGVSCFAVPRWLPDGTKNALNVIRLKDKMGNKSNASSEVEFRGAQGWLIGDEGRGVPTIIEMVSLTRFDCMGASAGLMRAGLANAIHHCKQRAAFGAKLIDQPLMQNVLADLQLEYEGAMAFSMRMARALDKKDSDEHEAHLARLATAVGKYWICKRAPQHSYEIMECIGGSGVMENSIYPRLFRESVINPIWEGSGNVQCLDVLRAIGKTPAVLMAFNAELNKARGGNSILDRYLDGLNQQFMQLNPTDMHDLQYSARTMVDQMALAFEASLLVRHAPAAVSEAFCASRLAAQGHHNYGALPKGVNVKSIIERADPGVVKA</sequence>
<keyword evidence="4" id="KW-0274">FAD</keyword>
<dbReference type="InterPro" id="IPR009100">
    <property type="entry name" value="AcylCoA_DH/oxidase_NM_dom_sf"/>
</dbReference>
<dbReference type="InterPro" id="IPR041504">
    <property type="entry name" value="AidB_N"/>
</dbReference>
<organism evidence="8 9">
    <name type="scientific">Limnobacter profundi</name>
    <dbReference type="NCBI Taxonomy" id="2732163"/>
    <lineage>
        <taxon>Bacteria</taxon>
        <taxon>Pseudomonadati</taxon>
        <taxon>Pseudomonadota</taxon>
        <taxon>Betaproteobacteria</taxon>
        <taxon>Burkholderiales</taxon>
        <taxon>Burkholderiaceae</taxon>
        <taxon>Limnobacter</taxon>
    </lineage>
</organism>
<evidence type="ECO:0000313" key="8">
    <source>
        <dbReference type="EMBL" id="QJR29194.1"/>
    </source>
</evidence>
<dbReference type="InterPro" id="IPR009075">
    <property type="entry name" value="AcylCo_DH/oxidase_C"/>
</dbReference>
<dbReference type="InterPro" id="IPR006091">
    <property type="entry name" value="Acyl-CoA_Oxase/DH_mid-dom"/>
</dbReference>
<evidence type="ECO:0000313" key="9">
    <source>
        <dbReference type="Proteomes" id="UP000501130"/>
    </source>
</evidence>
<feature type="domain" description="Acyl-CoA dehydrogenase/oxidase C-terminal" evidence="5">
    <location>
        <begin position="301"/>
        <end position="456"/>
    </location>
</feature>
<evidence type="ECO:0000256" key="1">
    <source>
        <dbReference type="ARBA" id="ARBA00001974"/>
    </source>
</evidence>
<dbReference type="Pfam" id="PF00441">
    <property type="entry name" value="Acyl-CoA_dh_1"/>
    <property type="match status" value="1"/>
</dbReference>
<dbReference type="PROSITE" id="PS00073">
    <property type="entry name" value="ACYL_COA_DH_2"/>
    <property type="match status" value="1"/>
</dbReference>
<dbReference type="Pfam" id="PF02770">
    <property type="entry name" value="Acyl-CoA_dh_M"/>
    <property type="match status" value="1"/>
</dbReference>
<dbReference type="SUPFAM" id="SSF56645">
    <property type="entry name" value="Acyl-CoA dehydrogenase NM domain-like"/>
    <property type="match status" value="1"/>
</dbReference>